<dbReference type="SMART" id="SM00388">
    <property type="entry name" value="HisKA"/>
    <property type="match status" value="1"/>
</dbReference>
<keyword evidence="5" id="KW-0418">Kinase</keyword>
<name>A0ABW7N2L3_9BACT</name>
<dbReference type="InterPro" id="IPR052162">
    <property type="entry name" value="Sensor_kinase/Photoreceptor"/>
</dbReference>
<dbReference type="PANTHER" id="PTHR43304">
    <property type="entry name" value="PHYTOCHROME-LIKE PROTEIN CPH1"/>
    <property type="match status" value="1"/>
</dbReference>
<evidence type="ECO:0000256" key="3">
    <source>
        <dbReference type="ARBA" id="ARBA00022553"/>
    </source>
</evidence>
<evidence type="ECO:0000256" key="5">
    <source>
        <dbReference type="ARBA" id="ARBA00022777"/>
    </source>
</evidence>
<dbReference type="Gene3D" id="3.30.450.20">
    <property type="entry name" value="PAS domain"/>
    <property type="match status" value="7"/>
</dbReference>
<feature type="coiled-coil region" evidence="6">
    <location>
        <begin position="873"/>
        <end position="904"/>
    </location>
</feature>
<feature type="domain" description="PAC" evidence="9">
    <location>
        <begin position="583"/>
        <end position="635"/>
    </location>
</feature>
<comment type="catalytic activity">
    <reaction evidence="1">
        <text>ATP + protein L-histidine = ADP + protein N-phospho-L-histidine.</text>
        <dbReference type="EC" id="2.7.13.3"/>
    </reaction>
</comment>
<evidence type="ECO:0000259" key="9">
    <source>
        <dbReference type="PROSITE" id="PS50113"/>
    </source>
</evidence>
<dbReference type="InterPro" id="IPR036890">
    <property type="entry name" value="HATPase_C_sf"/>
</dbReference>
<protein>
    <recommendedName>
        <fullName evidence="2">histidine kinase</fullName>
        <ecNumber evidence="2">2.7.13.3</ecNumber>
    </recommendedName>
</protein>
<dbReference type="Pfam" id="PF02518">
    <property type="entry name" value="HATPase_c"/>
    <property type="match status" value="1"/>
</dbReference>
<keyword evidence="11" id="KW-1185">Reference proteome</keyword>
<dbReference type="SUPFAM" id="SSF47384">
    <property type="entry name" value="Homodimeric domain of signal transducing histidine kinase"/>
    <property type="match status" value="1"/>
</dbReference>
<dbReference type="InterPro" id="IPR003594">
    <property type="entry name" value="HATPase_dom"/>
</dbReference>
<evidence type="ECO:0000259" key="8">
    <source>
        <dbReference type="PROSITE" id="PS50112"/>
    </source>
</evidence>
<dbReference type="SMART" id="SM00086">
    <property type="entry name" value="PAC"/>
    <property type="match status" value="6"/>
</dbReference>
<sequence>MKDSTNHITLDILNNLPGLVVRYQLHSDHTDEIVFANEAASLLFDAKVGLVDATTFWEKVHPEDSEPMHQSFFCSAEKLTQWEFEWRVKTNTGSIIWLWGTGNPSRQKDGSTVWDCMISDITSRKVLSETSKSLTADHALREDSERLLSLLNNNTEESFVLLNKDLRVINYNEQFLKKFGAYLGKVIRKGDLILDHVTSEQRKPLEELYSRVLQGQEESKEFSISVDEELLHFQIKYKPVNDEKGRITGVFVTTADITDRKRAEEQLALNNSLFRSLVENGADAVIIIGPDGIPTYASPSITKVLGYTEAEALSLNLFEMVHPDDVGGVAEKMAEVMANPGVTIPGHTSRTRHKDGSWRWMEATITNMLHDPIINGIVDNFRDVTEQKELQDLLKNASELAKIGSWEVDLVKNSVYWSDITKKIREVEPDFEPDLDTGISYFKEGDREIIASRVKECIENGTPWDEELQITTFKGNSKWVRTIGRAEFSQGKCIRIYGSFQDIHDTKIAQLDLLKFKQVIENSRDGIALANPQGKSIYLNPAMEETLGYTIESLQKAKGSVAVYSDPQKLEEVFSTLLSGGYWKGDVELLNKHKEPVSFYLSGGPIFDHTGQLIAIYGIHTDITDRIRAEQNLKKAFDEKNQILESIGDAFFTTDRNFTVTYWNGIAEALSQTPREKIVGKNLWEVFPEGLSMQSFEKYHYALSEMVTVNFEDYYESLGKWIEASAYPSEQGLTVYFKDVTERNKAREAIHQSNDRFKKVSEATNDAIWDWDVINDTLFWGEGFKTLFGHEMRENQSSTFLWSKYIHPDDLDDVLASLFDVLENNTTKKWEKEYRYLRSDGSYAFVVDRGIVIRDGEGKAIRMVGAMSDITHRKEYEQSLKILNENLEKQAKDLATSNAELEQFAYVASHDLQEPLRMVTSFLTRLESKYATELDEKAHQYIHFAVDGAKRMRQIILDLLQFSRVGRHEDDLELIEVQEIVAEVVTLQKKIIEEKQANISIGDLPTLRTFRSPLLQIFHNLISNALKYTQEGRPAFISITCYSTKAYWQFSVEDNGIGIEPEYYDKIFIIFQRLHQKEEYGGTGIGLAVVKKLIDNMGGKIWVESIPGEGSSFHFNLPK</sequence>
<dbReference type="InterPro" id="IPR013656">
    <property type="entry name" value="PAS_4"/>
</dbReference>
<dbReference type="PROSITE" id="PS50112">
    <property type="entry name" value="PAS"/>
    <property type="match status" value="5"/>
</dbReference>
<dbReference type="Pfam" id="PF13426">
    <property type="entry name" value="PAS_9"/>
    <property type="match status" value="1"/>
</dbReference>
<dbReference type="InterPro" id="IPR035965">
    <property type="entry name" value="PAS-like_dom_sf"/>
</dbReference>
<keyword evidence="3" id="KW-0597">Phosphoprotein</keyword>
<accession>A0ABW7N2L3</accession>
<feature type="domain" description="Histidine kinase" evidence="7">
    <location>
        <begin position="907"/>
        <end position="1119"/>
    </location>
</feature>
<dbReference type="InterPro" id="IPR003661">
    <property type="entry name" value="HisK_dim/P_dom"/>
</dbReference>
<dbReference type="Proteomes" id="UP001610063">
    <property type="component" value="Unassembled WGS sequence"/>
</dbReference>
<dbReference type="NCBIfam" id="TIGR00229">
    <property type="entry name" value="sensory_box"/>
    <property type="match status" value="5"/>
</dbReference>
<dbReference type="SMART" id="SM00091">
    <property type="entry name" value="PAS"/>
    <property type="match status" value="6"/>
</dbReference>
<keyword evidence="6" id="KW-0175">Coiled coil</keyword>
<comment type="caution">
    <text evidence="10">The sequence shown here is derived from an EMBL/GenBank/DDBJ whole genome shotgun (WGS) entry which is preliminary data.</text>
</comment>
<organism evidence="10 11">
    <name type="scientific">Marinoscillum luteum</name>
    <dbReference type="NCBI Taxonomy" id="861051"/>
    <lineage>
        <taxon>Bacteria</taxon>
        <taxon>Pseudomonadati</taxon>
        <taxon>Bacteroidota</taxon>
        <taxon>Cytophagia</taxon>
        <taxon>Cytophagales</taxon>
        <taxon>Reichenbachiellaceae</taxon>
        <taxon>Marinoscillum</taxon>
    </lineage>
</organism>
<evidence type="ECO:0000256" key="4">
    <source>
        <dbReference type="ARBA" id="ARBA00022679"/>
    </source>
</evidence>
<keyword evidence="4" id="KW-0808">Transferase</keyword>
<reference evidence="10 11" key="1">
    <citation type="journal article" date="2013" name="Int. J. Syst. Evol. Microbiol.">
        <title>Marinoscillum luteum sp. nov., isolated from marine sediment.</title>
        <authorList>
            <person name="Cha I.T."/>
            <person name="Park S.J."/>
            <person name="Kim S.J."/>
            <person name="Kim J.G."/>
            <person name="Jung M.Y."/>
            <person name="Shin K.S."/>
            <person name="Kwon K.K."/>
            <person name="Yang S.H."/>
            <person name="Seo Y.S."/>
            <person name="Rhee S.K."/>
        </authorList>
    </citation>
    <scope>NUCLEOTIDE SEQUENCE [LARGE SCALE GENOMIC DNA]</scope>
    <source>
        <strain evidence="10 11">KCTC 23939</strain>
    </source>
</reference>
<dbReference type="PRINTS" id="PR00344">
    <property type="entry name" value="BCTRLSENSOR"/>
</dbReference>
<dbReference type="EC" id="2.7.13.3" evidence="2"/>
<dbReference type="EMBL" id="JBIPKE010000007">
    <property type="protein sequence ID" value="MFH6981899.1"/>
    <property type="molecule type" value="Genomic_DNA"/>
</dbReference>
<feature type="domain" description="PAC" evidence="9">
    <location>
        <begin position="215"/>
        <end position="269"/>
    </location>
</feature>
<feature type="domain" description="PAC" evidence="9">
    <location>
        <begin position="345"/>
        <end position="396"/>
    </location>
</feature>
<dbReference type="PROSITE" id="PS50113">
    <property type="entry name" value="PAC"/>
    <property type="match status" value="4"/>
</dbReference>
<dbReference type="InterPro" id="IPR013655">
    <property type="entry name" value="PAS_fold_3"/>
</dbReference>
<dbReference type="InterPro" id="IPR000700">
    <property type="entry name" value="PAS-assoc_C"/>
</dbReference>
<dbReference type="InterPro" id="IPR000014">
    <property type="entry name" value="PAS"/>
</dbReference>
<evidence type="ECO:0000256" key="6">
    <source>
        <dbReference type="SAM" id="Coils"/>
    </source>
</evidence>
<feature type="domain" description="PAC" evidence="9">
    <location>
        <begin position="830"/>
        <end position="882"/>
    </location>
</feature>
<evidence type="ECO:0000259" key="7">
    <source>
        <dbReference type="PROSITE" id="PS50109"/>
    </source>
</evidence>
<dbReference type="Pfam" id="PF00512">
    <property type="entry name" value="HisKA"/>
    <property type="match status" value="1"/>
</dbReference>
<dbReference type="InterPro" id="IPR004358">
    <property type="entry name" value="Sig_transdc_His_kin-like_C"/>
</dbReference>
<evidence type="ECO:0000313" key="11">
    <source>
        <dbReference type="Proteomes" id="UP001610063"/>
    </source>
</evidence>
<evidence type="ECO:0000256" key="1">
    <source>
        <dbReference type="ARBA" id="ARBA00000085"/>
    </source>
</evidence>
<feature type="domain" description="PAS" evidence="8">
    <location>
        <begin position="753"/>
        <end position="825"/>
    </location>
</feature>
<dbReference type="InterPro" id="IPR005467">
    <property type="entry name" value="His_kinase_dom"/>
</dbReference>
<dbReference type="Pfam" id="PF08448">
    <property type="entry name" value="PAS_4"/>
    <property type="match status" value="2"/>
</dbReference>
<dbReference type="SUPFAM" id="SSF55874">
    <property type="entry name" value="ATPase domain of HSP90 chaperone/DNA topoisomerase II/histidine kinase"/>
    <property type="match status" value="1"/>
</dbReference>
<dbReference type="Pfam" id="PF08447">
    <property type="entry name" value="PAS_3"/>
    <property type="match status" value="4"/>
</dbReference>
<proteinExistence type="predicted"/>
<dbReference type="InterPro" id="IPR036097">
    <property type="entry name" value="HisK_dim/P_sf"/>
</dbReference>
<dbReference type="PANTHER" id="PTHR43304:SF1">
    <property type="entry name" value="PAC DOMAIN-CONTAINING PROTEIN"/>
    <property type="match status" value="1"/>
</dbReference>
<dbReference type="SUPFAM" id="SSF55785">
    <property type="entry name" value="PYP-like sensor domain (PAS domain)"/>
    <property type="match status" value="7"/>
</dbReference>
<dbReference type="PROSITE" id="PS50109">
    <property type="entry name" value="HIS_KIN"/>
    <property type="match status" value="1"/>
</dbReference>
<feature type="domain" description="PAS" evidence="8">
    <location>
        <begin position="270"/>
        <end position="340"/>
    </location>
</feature>
<feature type="domain" description="PAS" evidence="8">
    <location>
        <begin position="636"/>
        <end position="687"/>
    </location>
</feature>
<dbReference type="Gene3D" id="3.30.565.10">
    <property type="entry name" value="Histidine kinase-like ATPase, C-terminal domain"/>
    <property type="match status" value="1"/>
</dbReference>
<dbReference type="RefSeq" id="WP_395415742.1">
    <property type="nucleotide sequence ID" value="NZ_JBIPKE010000007.1"/>
</dbReference>
<evidence type="ECO:0000313" key="10">
    <source>
        <dbReference type="EMBL" id="MFH6981899.1"/>
    </source>
</evidence>
<dbReference type="SMART" id="SM00387">
    <property type="entry name" value="HATPase_c"/>
    <property type="match status" value="1"/>
</dbReference>
<gene>
    <name evidence="10" type="ORF">ACHKAR_00540</name>
</gene>
<evidence type="ECO:0000256" key="2">
    <source>
        <dbReference type="ARBA" id="ARBA00012438"/>
    </source>
</evidence>
<feature type="domain" description="PAS" evidence="8">
    <location>
        <begin position="512"/>
        <end position="554"/>
    </location>
</feature>
<dbReference type="Gene3D" id="1.10.287.130">
    <property type="match status" value="1"/>
</dbReference>
<dbReference type="CDD" id="cd00082">
    <property type="entry name" value="HisKA"/>
    <property type="match status" value="1"/>
</dbReference>
<dbReference type="CDD" id="cd00130">
    <property type="entry name" value="PAS"/>
    <property type="match status" value="5"/>
</dbReference>
<dbReference type="InterPro" id="IPR001610">
    <property type="entry name" value="PAC"/>
</dbReference>
<feature type="domain" description="PAS" evidence="8">
    <location>
        <begin position="143"/>
        <end position="216"/>
    </location>
</feature>